<keyword evidence="2 10" id="KW-0444">Lipid biosynthesis</keyword>
<keyword evidence="10" id="KW-0997">Cell inner membrane</keyword>
<reference evidence="12" key="1">
    <citation type="submission" date="2007-07" db="EMBL/GenBank/DDBJ databases">
        <title>Complete genome sequence of Campylobacter hominis ATCC BAA-381, a commensal isolated from the human gastrointestinal tract.</title>
        <authorList>
            <person name="Fouts D.E."/>
            <person name="Mongodin E.F."/>
            <person name="Puiu D."/>
            <person name="Sebastian Y."/>
            <person name="Miller W.G."/>
            <person name="Mandrell R.E."/>
            <person name="Nelson K.E."/>
        </authorList>
    </citation>
    <scope>NUCLEOTIDE SEQUENCE [LARGE SCALE GENOMIC DNA]</scope>
    <source>
        <strain evidence="12">ATCC BAA-381 / LMG 19568 / NCTC 13146 / CH001A</strain>
    </source>
</reference>
<evidence type="ECO:0000313" key="11">
    <source>
        <dbReference type="EMBL" id="ABS52493.1"/>
    </source>
</evidence>
<dbReference type="HOGENOM" id="CLU_081254_2_0_7"/>
<feature type="transmembrane region" description="Helical" evidence="10">
    <location>
        <begin position="145"/>
        <end position="165"/>
    </location>
</feature>
<proteinExistence type="inferred from homology"/>
<evidence type="ECO:0000313" key="12">
    <source>
        <dbReference type="Proteomes" id="UP000002407"/>
    </source>
</evidence>
<comment type="function">
    <text evidence="10">Catalyzes the transfer of an acyl group from acyl-phosphate (acyl-PO(4)) to glycerol-3-phosphate (G3P) to form lysophosphatidic acid (LPA). This enzyme utilizes acyl-phosphate as fatty acyl donor, but not acyl-CoA or acyl-ACP.</text>
</comment>
<dbReference type="AlphaFoldDB" id="A7I3E8"/>
<keyword evidence="8 10" id="KW-0594">Phospholipid biosynthesis</keyword>
<dbReference type="EC" id="2.3.1.275" evidence="10"/>
<keyword evidence="5 10" id="KW-1133">Transmembrane helix</keyword>
<dbReference type="HAMAP" id="MF_01043">
    <property type="entry name" value="PlsY"/>
    <property type="match status" value="1"/>
</dbReference>
<dbReference type="UniPathway" id="UPA00085"/>
<keyword evidence="9 10" id="KW-1208">Phospholipid metabolism</keyword>
<dbReference type="SMART" id="SM01207">
    <property type="entry name" value="G3P_acyltransf"/>
    <property type="match status" value="1"/>
</dbReference>
<dbReference type="OrthoDB" id="9777124at2"/>
<dbReference type="GO" id="GO:0008654">
    <property type="term" value="P:phospholipid biosynthetic process"/>
    <property type="evidence" value="ECO:0007669"/>
    <property type="project" value="UniProtKB-UniRule"/>
</dbReference>
<name>A7I3E8_CAMHC</name>
<feature type="transmembrane region" description="Helical" evidence="10">
    <location>
        <begin position="171"/>
        <end position="189"/>
    </location>
</feature>
<keyword evidence="6 10" id="KW-0443">Lipid metabolism</keyword>
<dbReference type="Pfam" id="PF02660">
    <property type="entry name" value="G3P_acyltransf"/>
    <property type="match status" value="1"/>
</dbReference>
<evidence type="ECO:0000256" key="7">
    <source>
        <dbReference type="ARBA" id="ARBA00023136"/>
    </source>
</evidence>
<keyword evidence="7 10" id="KW-0472">Membrane</keyword>
<dbReference type="GO" id="GO:0043772">
    <property type="term" value="F:acyl-phosphate glycerol-3-phosphate acyltransferase activity"/>
    <property type="evidence" value="ECO:0007669"/>
    <property type="project" value="UniProtKB-UniRule"/>
</dbReference>
<gene>
    <name evidence="10" type="primary">plsY</name>
    <name evidence="11" type="ordered locus">CHAB381_1504</name>
</gene>
<keyword evidence="12" id="KW-1185">Reference proteome</keyword>
<evidence type="ECO:0000256" key="2">
    <source>
        <dbReference type="ARBA" id="ARBA00022516"/>
    </source>
</evidence>
<protein>
    <recommendedName>
        <fullName evidence="10">Glycerol-3-phosphate acyltransferase</fullName>
    </recommendedName>
    <alternativeName>
        <fullName evidence="10">Acyl-PO4 G3P acyltransferase</fullName>
    </alternativeName>
    <alternativeName>
        <fullName evidence="10">Acyl-phosphate--glycerol-3-phosphate acyltransferase</fullName>
    </alternativeName>
    <alternativeName>
        <fullName evidence="10">G3P acyltransferase</fullName>
        <shortName evidence="10">GPAT</shortName>
        <ecNumber evidence="10">2.3.1.275</ecNumber>
    </alternativeName>
    <alternativeName>
        <fullName evidence="10">Lysophosphatidic acid synthase</fullName>
        <shortName evidence="10">LPA synthase</shortName>
    </alternativeName>
</protein>
<evidence type="ECO:0000256" key="5">
    <source>
        <dbReference type="ARBA" id="ARBA00022989"/>
    </source>
</evidence>
<feature type="transmembrane region" description="Helical" evidence="10">
    <location>
        <begin position="7"/>
        <end position="27"/>
    </location>
</feature>
<keyword evidence="1 10" id="KW-1003">Cell membrane</keyword>
<evidence type="ECO:0000256" key="3">
    <source>
        <dbReference type="ARBA" id="ARBA00022679"/>
    </source>
</evidence>
<comment type="subunit">
    <text evidence="10">Probably interacts with PlsX.</text>
</comment>
<feature type="transmembrane region" description="Helical" evidence="10">
    <location>
        <begin position="114"/>
        <end position="138"/>
    </location>
</feature>
<organism evidence="11 12">
    <name type="scientific">Campylobacter hominis (strain ATCC BAA-381 / DSM 21671 / CCUG 45161 / LMG 19568 / NCTC 13146 / CH001A)</name>
    <dbReference type="NCBI Taxonomy" id="360107"/>
    <lineage>
        <taxon>Bacteria</taxon>
        <taxon>Pseudomonadati</taxon>
        <taxon>Campylobacterota</taxon>
        <taxon>Epsilonproteobacteria</taxon>
        <taxon>Campylobacterales</taxon>
        <taxon>Campylobacteraceae</taxon>
        <taxon>Campylobacter</taxon>
    </lineage>
</organism>
<dbReference type="GO" id="GO:0005886">
    <property type="term" value="C:plasma membrane"/>
    <property type="evidence" value="ECO:0007669"/>
    <property type="project" value="UniProtKB-SubCell"/>
</dbReference>
<evidence type="ECO:0000256" key="1">
    <source>
        <dbReference type="ARBA" id="ARBA00022475"/>
    </source>
</evidence>
<comment type="similarity">
    <text evidence="10">Belongs to the PlsY family.</text>
</comment>
<keyword evidence="3 10" id="KW-0808">Transferase</keyword>
<sequence>MNENIICVILAYLIGGVPFGLILGKFFGGVDIRAFGSHSIGATNVLRVIKEKDPKKGKILAIATALCDIFKGVIPILIARAFDVSLNTQWSMAVFAVLGHCFSPYLVFKGGKGVATAAGVLACFVPAEVAIAVVGWFVCGKVLKISSLASLAAILCFAVALYFIHPQMQGINTYAPIVVIIFTIIYKHIPNIVRLIKGDEKKVI</sequence>
<dbReference type="PANTHER" id="PTHR30309:SF0">
    <property type="entry name" value="GLYCEROL-3-PHOSPHATE ACYLTRANSFERASE-RELATED"/>
    <property type="match status" value="1"/>
</dbReference>
<evidence type="ECO:0000256" key="10">
    <source>
        <dbReference type="HAMAP-Rule" id="MF_01043"/>
    </source>
</evidence>
<dbReference type="Proteomes" id="UP000002407">
    <property type="component" value="Chromosome"/>
</dbReference>
<evidence type="ECO:0000256" key="4">
    <source>
        <dbReference type="ARBA" id="ARBA00022692"/>
    </source>
</evidence>
<evidence type="ECO:0000256" key="8">
    <source>
        <dbReference type="ARBA" id="ARBA00023209"/>
    </source>
</evidence>
<accession>A7I3E8</accession>
<dbReference type="eggNOG" id="COG0344">
    <property type="taxonomic scope" value="Bacteria"/>
</dbReference>
<evidence type="ECO:0000256" key="9">
    <source>
        <dbReference type="ARBA" id="ARBA00023264"/>
    </source>
</evidence>
<comment type="catalytic activity">
    <reaction evidence="10">
        <text>an acyl phosphate + sn-glycerol 3-phosphate = a 1-acyl-sn-glycero-3-phosphate + phosphate</text>
        <dbReference type="Rhea" id="RHEA:34075"/>
        <dbReference type="ChEBI" id="CHEBI:43474"/>
        <dbReference type="ChEBI" id="CHEBI:57597"/>
        <dbReference type="ChEBI" id="CHEBI:57970"/>
        <dbReference type="ChEBI" id="CHEBI:59918"/>
        <dbReference type="EC" id="2.3.1.275"/>
    </reaction>
</comment>
<dbReference type="RefSeq" id="WP_012109343.1">
    <property type="nucleotide sequence ID" value="NC_009714.1"/>
</dbReference>
<dbReference type="PANTHER" id="PTHR30309">
    <property type="entry name" value="INNER MEMBRANE PROTEIN YGIH"/>
    <property type="match status" value="1"/>
</dbReference>
<dbReference type="KEGG" id="cha:CHAB381_1504"/>
<feature type="transmembrane region" description="Helical" evidence="10">
    <location>
        <begin position="59"/>
        <end position="78"/>
    </location>
</feature>
<dbReference type="InterPro" id="IPR003811">
    <property type="entry name" value="G3P_acylTferase_PlsY"/>
</dbReference>
<dbReference type="STRING" id="360107.CHAB381_1504"/>
<feature type="transmembrane region" description="Helical" evidence="10">
    <location>
        <begin position="90"/>
        <end position="108"/>
    </location>
</feature>
<dbReference type="NCBIfam" id="TIGR00023">
    <property type="entry name" value="glycerol-3-phosphate 1-O-acyltransferase PlsY"/>
    <property type="match status" value="1"/>
</dbReference>
<keyword evidence="4 10" id="KW-0812">Transmembrane</keyword>
<comment type="pathway">
    <text evidence="10">Lipid metabolism; phospholipid metabolism.</text>
</comment>
<dbReference type="EMBL" id="CP000776">
    <property type="protein sequence ID" value="ABS52493.1"/>
    <property type="molecule type" value="Genomic_DNA"/>
</dbReference>
<evidence type="ECO:0000256" key="6">
    <source>
        <dbReference type="ARBA" id="ARBA00023098"/>
    </source>
</evidence>
<comment type="subcellular location">
    <subcellularLocation>
        <location evidence="10">Cell inner membrane</location>
        <topology evidence="10">Multi-pass membrane protein</topology>
    </subcellularLocation>
</comment>